<organism evidence="9 10">
    <name type="scientific">Sporosarcina psychrophila</name>
    <name type="common">Bacillus psychrophilus</name>
    <dbReference type="NCBI Taxonomy" id="1476"/>
    <lineage>
        <taxon>Bacteria</taxon>
        <taxon>Bacillati</taxon>
        <taxon>Bacillota</taxon>
        <taxon>Bacilli</taxon>
        <taxon>Bacillales</taxon>
        <taxon>Caryophanaceae</taxon>
        <taxon>Sporosarcina</taxon>
    </lineage>
</organism>
<evidence type="ECO:0000256" key="7">
    <source>
        <dbReference type="RuleBase" id="RU361152"/>
    </source>
</evidence>
<proteinExistence type="inferred from homology"/>
<accession>A0ABV2KE14</accession>
<dbReference type="PANTHER" id="PTHR32092">
    <property type="entry name" value="6-PHOSPHO-BETA-GLUCOSIDASE-RELATED"/>
    <property type="match status" value="1"/>
</dbReference>
<evidence type="ECO:0000256" key="6">
    <source>
        <dbReference type="ARBA" id="ARBA00023295"/>
    </source>
</evidence>
<evidence type="ECO:0000313" key="10">
    <source>
        <dbReference type="Proteomes" id="UP001549104"/>
    </source>
</evidence>
<keyword evidence="10" id="KW-1185">Reference proteome</keyword>
<comment type="similarity">
    <text evidence="1 7">Belongs to the glycosyl hydrolase 4 family.</text>
</comment>
<evidence type="ECO:0000313" key="9">
    <source>
        <dbReference type="EMBL" id="MET3659308.1"/>
    </source>
</evidence>
<dbReference type="Gene3D" id="3.90.110.10">
    <property type="entry name" value="Lactate dehydrogenase/glycoside hydrolase, family 4, C-terminal"/>
    <property type="match status" value="1"/>
</dbReference>
<dbReference type="PRINTS" id="PR00732">
    <property type="entry name" value="GLHYDRLASE4"/>
</dbReference>
<keyword evidence="6 7" id="KW-0326">Glycosidase</keyword>
<dbReference type="InterPro" id="IPR022616">
    <property type="entry name" value="Glyco_hydro_4_C"/>
</dbReference>
<keyword evidence="4 7" id="KW-0520">NAD</keyword>
<dbReference type="SUPFAM" id="SSF51735">
    <property type="entry name" value="NAD(P)-binding Rossmann-fold domains"/>
    <property type="match status" value="1"/>
</dbReference>
<protein>
    <submittedName>
        <fullName evidence="9">6-phospho-beta-glucosidase</fullName>
        <ecNumber evidence="9">3.2.1.86</ecNumber>
    </submittedName>
</protein>
<dbReference type="PANTHER" id="PTHR32092:SF5">
    <property type="entry name" value="6-PHOSPHO-BETA-GLUCOSIDASE"/>
    <property type="match status" value="1"/>
</dbReference>
<feature type="domain" description="Glycosyl hydrolase family 4 C-terminal" evidence="8">
    <location>
        <begin position="192"/>
        <end position="406"/>
    </location>
</feature>
<gene>
    <name evidence="9" type="ORF">ABIC55_004447</name>
</gene>
<dbReference type="RefSeq" id="WP_338653604.1">
    <property type="nucleotide sequence ID" value="NZ_CP146246.1"/>
</dbReference>
<dbReference type="EC" id="3.2.1.86" evidence="9"/>
<dbReference type="InterPro" id="IPR015955">
    <property type="entry name" value="Lactate_DH/Glyco_Ohase_4_C"/>
</dbReference>
<comment type="cofactor">
    <cofactor evidence="7">
        <name>NAD(+)</name>
        <dbReference type="ChEBI" id="CHEBI:57540"/>
    </cofactor>
    <text evidence="7">Binds 1 NAD(+) per subunit.</text>
</comment>
<dbReference type="CDD" id="cd05296">
    <property type="entry name" value="GH4_P_beta_glucosidase"/>
    <property type="match status" value="1"/>
</dbReference>
<sequence>MKIAVIGGGSSYTPELIEGIILRATQIKADEIVLVDIEAGKEKLEIVGSLAKRMIKKSGLPITIELTFDRVKAITNADFVLTQFRVGGLDARASDERIPLKYDVIGQETVGPGGFAKALRTIPVILDICKEIEQYSNDAWLINFTNPAGIVTEAIHKYTSVKAIGLCNVPINMKQMTATILEVDRDNLNMSFAGLNHLVYATKVFVNGEDKMSTLIERIAEGRNMNMRNIHDAPWDKEFLQALNALPCPYHRYYYMMDEMLIEEKEAAELRGTRAEQVKVIEKGLFETYKNPNLDVKPKELEERGGSLYSEAAISLISSIVTNDHAIHTVNVPNNGTITDLPDNVVIEVSCTVNSEGPQPIQVGKLPPELNGLIQQIKAFEQLTIEAAVTGNKQKALLALTTNPFVPSSKVAKLLLDEILEVNQAYLPQFSMKALV</sequence>
<dbReference type="Gene3D" id="3.40.50.720">
    <property type="entry name" value="NAD(P)-binding Rossmann-like Domain"/>
    <property type="match status" value="1"/>
</dbReference>
<dbReference type="InterPro" id="IPR036291">
    <property type="entry name" value="NAD(P)-bd_dom_sf"/>
</dbReference>
<evidence type="ECO:0000256" key="4">
    <source>
        <dbReference type="ARBA" id="ARBA00023027"/>
    </source>
</evidence>
<dbReference type="SUPFAM" id="SSF56327">
    <property type="entry name" value="LDH C-terminal domain-like"/>
    <property type="match status" value="1"/>
</dbReference>
<dbReference type="Pfam" id="PF02056">
    <property type="entry name" value="Glyco_hydro_4"/>
    <property type="match status" value="1"/>
</dbReference>
<dbReference type="Proteomes" id="UP001549104">
    <property type="component" value="Unassembled WGS sequence"/>
</dbReference>
<dbReference type="EMBL" id="JBEPME010000009">
    <property type="protein sequence ID" value="MET3659308.1"/>
    <property type="molecule type" value="Genomic_DNA"/>
</dbReference>
<evidence type="ECO:0000256" key="5">
    <source>
        <dbReference type="ARBA" id="ARBA00023211"/>
    </source>
</evidence>
<keyword evidence="3 7" id="KW-0378">Hydrolase</keyword>
<comment type="caution">
    <text evidence="9">The sequence shown here is derived from an EMBL/GenBank/DDBJ whole genome shotgun (WGS) entry which is preliminary data.</text>
</comment>
<evidence type="ECO:0000256" key="3">
    <source>
        <dbReference type="ARBA" id="ARBA00022801"/>
    </source>
</evidence>
<name>A0ABV2KE14_SPOPS</name>
<keyword evidence="2" id="KW-0479">Metal-binding</keyword>
<dbReference type="GO" id="GO:0008706">
    <property type="term" value="F:6-phospho-beta-glucosidase activity"/>
    <property type="evidence" value="ECO:0007669"/>
    <property type="project" value="UniProtKB-EC"/>
</dbReference>
<dbReference type="InterPro" id="IPR001088">
    <property type="entry name" value="Glyco_hydro_4"/>
</dbReference>
<dbReference type="Pfam" id="PF11975">
    <property type="entry name" value="Glyco_hydro_4C"/>
    <property type="match status" value="1"/>
</dbReference>
<keyword evidence="5" id="KW-0464">Manganese</keyword>
<reference evidence="9 10" key="1">
    <citation type="submission" date="2024-06" db="EMBL/GenBank/DDBJ databases">
        <title>Sorghum-associated microbial communities from plants grown in Nebraska, USA.</title>
        <authorList>
            <person name="Schachtman D."/>
        </authorList>
    </citation>
    <scope>NUCLEOTIDE SEQUENCE [LARGE SCALE GENOMIC DNA]</scope>
    <source>
        <strain evidence="9 10">1288</strain>
    </source>
</reference>
<evidence type="ECO:0000256" key="2">
    <source>
        <dbReference type="ARBA" id="ARBA00022723"/>
    </source>
</evidence>
<evidence type="ECO:0000256" key="1">
    <source>
        <dbReference type="ARBA" id="ARBA00010141"/>
    </source>
</evidence>
<evidence type="ECO:0000259" key="8">
    <source>
        <dbReference type="Pfam" id="PF11975"/>
    </source>
</evidence>